<proteinExistence type="inferred from homology"/>
<dbReference type="InterPro" id="IPR036852">
    <property type="entry name" value="Peptidase_S8/S53_dom_sf"/>
</dbReference>
<reference evidence="8 9" key="1">
    <citation type="submission" date="2016-11" db="EMBL/GenBank/DDBJ databases">
        <authorList>
            <person name="Jaros S."/>
            <person name="Januszkiewicz K."/>
            <person name="Wedrychowicz H."/>
        </authorList>
    </citation>
    <scope>NUCLEOTIDE SEQUENCE [LARGE SCALE GENOMIC DNA]</scope>
    <source>
        <strain evidence="8 9">DSM 15480</strain>
    </source>
</reference>
<dbReference type="InterPro" id="IPR034045">
    <property type="entry name" value="Pep_S8_CspA-like"/>
</dbReference>
<dbReference type="OrthoDB" id="9762689at2"/>
<dbReference type="EMBL" id="FQZY01000033">
    <property type="protein sequence ID" value="SHK17954.1"/>
    <property type="molecule type" value="Genomic_DNA"/>
</dbReference>
<feature type="active site" description="Charge relay system" evidence="5 6">
    <location>
        <position position="497"/>
    </location>
</feature>
<comment type="similarity">
    <text evidence="1 6">Belongs to the peptidase S8 family.</text>
</comment>
<feature type="domain" description="Peptidase S8/S53" evidence="7">
    <location>
        <begin position="431"/>
        <end position="552"/>
    </location>
</feature>
<dbReference type="Gene3D" id="3.40.50.200">
    <property type="entry name" value="Peptidase S8/S53 domain"/>
    <property type="match status" value="1"/>
</dbReference>
<dbReference type="InterPro" id="IPR017310">
    <property type="entry name" value="Pept_S8A_subtilisin_clostridia"/>
</dbReference>
<feature type="domain" description="Peptidase S8/S53" evidence="7">
    <location>
        <begin position="97"/>
        <end position="297"/>
    </location>
</feature>
<dbReference type="PANTHER" id="PTHR43399">
    <property type="entry name" value="SUBTILISIN-RELATED"/>
    <property type="match status" value="1"/>
</dbReference>
<dbReference type="PANTHER" id="PTHR43399:SF4">
    <property type="entry name" value="CELL WALL-ASSOCIATED PROTEASE"/>
    <property type="match status" value="1"/>
</dbReference>
<keyword evidence="3 6" id="KW-0378">Hydrolase</keyword>
<dbReference type="RefSeq" id="WP_073110746.1">
    <property type="nucleotide sequence ID" value="NZ_FQZY01000033.1"/>
</dbReference>
<sequence>MSDICRERILSENFRDFIVTKTRPPVFRQLPPEQLCEQMMDWGYSSAYLETSLVEPMTIERFSYNAIPKCYALLGIEAMNQAGITSIQNYPTLQLKGEKVLLGFVDTGIDYTNPVFRNLDGTTRIAGIWDQTIQSGTTPDGIGYGTEYREDAINEALQSDDPLSVVPSRDENGHGTFLTSVAAGGGDAENQFIGAAPEADIAVVKLKEAKTYLRQFYYIQEGVPCFQENDVMLGLRYLNQLANELNLPLVMCVALGSNMGGHDGTLPLPSVLEQYARQGNRAVVVGGGNEANQRHHYAGMAQQTLEDKEVEIRVGENVDGFSMELWTDIPNIFSVTLISPSGESTRNIPIRAGASTVFHFLLEKTNVYIDYRLLVERSSSELVFFRFDEPTAGIWRIIVTPVQVAEGAFHVWLPVTEFLSGEVFFLEPSPNETLTNPGNSLAPLTVAYYNGVNQSIAIRSGRGYTRKNLIKPELAAPGVNVLGATLDQRFVRRTGSSIATAVSAGAMALLMEWVVYQRGGSGIDSVQLKSLLILGADRKRNLPYPNREWGYGTLNLYNTFEQSRRF</sequence>
<dbReference type="Pfam" id="PF00082">
    <property type="entry name" value="Peptidase_S8"/>
    <property type="match status" value="2"/>
</dbReference>
<dbReference type="Proteomes" id="UP000184301">
    <property type="component" value="Unassembled WGS sequence"/>
</dbReference>
<feature type="active site" description="Charge relay system" evidence="5 6">
    <location>
        <position position="174"/>
    </location>
</feature>
<keyword evidence="2 6" id="KW-0645">Protease</keyword>
<dbReference type="Gene3D" id="2.60.120.1290">
    <property type="match status" value="1"/>
</dbReference>
<dbReference type="GO" id="GO:0004252">
    <property type="term" value="F:serine-type endopeptidase activity"/>
    <property type="evidence" value="ECO:0007669"/>
    <property type="project" value="UniProtKB-UniRule"/>
</dbReference>
<evidence type="ECO:0000256" key="3">
    <source>
        <dbReference type="ARBA" id="ARBA00022801"/>
    </source>
</evidence>
<dbReference type="PROSITE" id="PS51892">
    <property type="entry name" value="SUBTILASE"/>
    <property type="match status" value="1"/>
</dbReference>
<evidence type="ECO:0000256" key="4">
    <source>
        <dbReference type="ARBA" id="ARBA00022825"/>
    </source>
</evidence>
<evidence type="ECO:0000259" key="7">
    <source>
        <dbReference type="Pfam" id="PF00082"/>
    </source>
</evidence>
<feature type="active site" description="Charge relay system" evidence="5 6">
    <location>
        <position position="106"/>
    </location>
</feature>
<dbReference type="GO" id="GO:0006508">
    <property type="term" value="P:proteolysis"/>
    <property type="evidence" value="ECO:0007669"/>
    <property type="project" value="UniProtKB-KW"/>
</dbReference>
<protein>
    <submittedName>
        <fullName evidence="8">Subtilase family protein</fullName>
    </submittedName>
</protein>
<name>A0A1M6QCC5_9FIRM</name>
<evidence type="ECO:0000256" key="2">
    <source>
        <dbReference type="ARBA" id="ARBA00022670"/>
    </source>
</evidence>
<accession>A0A1M6QCC5</accession>
<keyword evidence="4 6" id="KW-0720">Serine protease</keyword>
<dbReference type="InterPro" id="IPR015500">
    <property type="entry name" value="Peptidase_S8_subtilisin-rel"/>
</dbReference>
<evidence type="ECO:0000256" key="6">
    <source>
        <dbReference type="PROSITE-ProRule" id="PRU01240"/>
    </source>
</evidence>
<evidence type="ECO:0000313" key="9">
    <source>
        <dbReference type="Proteomes" id="UP000184301"/>
    </source>
</evidence>
<dbReference type="CDD" id="cd07478">
    <property type="entry name" value="Peptidases_S8_CspA-like"/>
    <property type="match status" value="1"/>
</dbReference>
<evidence type="ECO:0000313" key="8">
    <source>
        <dbReference type="EMBL" id="SHK17954.1"/>
    </source>
</evidence>
<dbReference type="InterPro" id="IPR051048">
    <property type="entry name" value="Peptidase_S8/S53_subtilisin"/>
</dbReference>
<evidence type="ECO:0000256" key="5">
    <source>
        <dbReference type="PIRSR" id="PIRSR615500-1"/>
    </source>
</evidence>
<dbReference type="PRINTS" id="PR00723">
    <property type="entry name" value="SUBTILISIN"/>
</dbReference>
<dbReference type="PIRSF" id="PIRSF037894">
    <property type="entry name" value="Subtilisin_rel_CspABC"/>
    <property type="match status" value="1"/>
</dbReference>
<evidence type="ECO:0000256" key="1">
    <source>
        <dbReference type="ARBA" id="ARBA00011073"/>
    </source>
</evidence>
<organism evidence="8 9">
    <name type="scientific">Hespellia stercorisuis DSM 15480</name>
    <dbReference type="NCBI Taxonomy" id="1121950"/>
    <lineage>
        <taxon>Bacteria</taxon>
        <taxon>Bacillati</taxon>
        <taxon>Bacillota</taxon>
        <taxon>Clostridia</taxon>
        <taxon>Lachnospirales</taxon>
        <taxon>Lachnospiraceae</taxon>
        <taxon>Hespellia</taxon>
    </lineage>
</organism>
<keyword evidence="9" id="KW-1185">Reference proteome</keyword>
<dbReference type="STRING" id="1121950.SAMN02745243_02390"/>
<gene>
    <name evidence="8" type="ORF">SAMN02745243_02390</name>
</gene>
<dbReference type="AlphaFoldDB" id="A0A1M6QCC5"/>
<dbReference type="InterPro" id="IPR000209">
    <property type="entry name" value="Peptidase_S8/S53_dom"/>
</dbReference>
<dbReference type="SUPFAM" id="SSF52743">
    <property type="entry name" value="Subtilisin-like"/>
    <property type="match status" value="1"/>
</dbReference>